<accession>A0A2M7Z620</accession>
<dbReference type="Proteomes" id="UP000230843">
    <property type="component" value="Unassembled WGS sequence"/>
</dbReference>
<reference evidence="3" key="1">
    <citation type="submission" date="2017-09" db="EMBL/GenBank/DDBJ databases">
        <title>Depth-based differentiation of microbial function through sediment-hosted aquifers and enrichment of novel symbionts in the deep terrestrial subsurface.</title>
        <authorList>
            <person name="Probst A.J."/>
            <person name="Ladd B."/>
            <person name="Jarett J.K."/>
            <person name="Geller-Mcgrath D.E."/>
            <person name="Sieber C.M.K."/>
            <person name="Emerson J.B."/>
            <person name="Anantharaman K."/>
            <person name="Thomas B.C."/>
            <person name="Malmstrom R."/>
            <person name="Stieglmeier M."/>
            <person name="Klingl A."/>
            <person name="Woyke T."/>
            <person name="Ryan C.M."/>
            <person name="Banfield J.F."/>
        </authorList>
    </citation>
    <scope>NUCLEOTIDE SEQUENCE [LARGE SCALE GENOMIC DNA]</scope>
</reference>
<keyword evidence="1" id="KW-0472">Membrane</keyword>
<keyword evidence="1" id="KW-0812">Transmembrane</keyword>
<gene>
    <name evidence="2" type="ORF">CO137_03650</name>
</gene>
<protein>
    <submittedName>
        <fullName evidence="2">Uncharacterized protein</fullName>
    </submittedName>
</protein>
<comment type="caution">
    <text evidence="2">The sequence shown here is derived from an EMBL/GenBank/DDBJ whole genome shotgun (WGS) entry which is preliminary data.</text>
</comment>
<evidence type="ECO:0000313" key="2">
    <source>
        <dbReference type="EMBL" id="PJA89559.1"/>
    </source>
</evidence>
<feature type="transmembrane region" description="Helical" evidence="1">
    <location>
        <begin position="29"/>
        <end position="50"/>
    </location>
</feature>
<organism evidence="2 3">
    <name type="scientific">Candidatus Magasanikbacteria bacterium CG_4_9_14_3_um_filter_32_9</name>
    <dbReference type="NCBI Taxonomy" id="1974644"/>
    <lineage>
        <taxon>Bacteria</taxon>
        <taxon>Candidatus Magasanikiibacteriota</taxon>
    </lineage>
</organism>
<keyword evidence="1" id="KW-1133">Transmembrane helix</keyword>
<name>A0A2M7Z620_9BACT</name>
<evidence type="ECO:0000313" key="3">
    <source>
        <dbReference type="Proteomes" id="UP000230843"/>
    </source>
</evidence>
<dbReference type="EMBL" id="PFVJ01000078">
    <property type="protein sequence ID" value="PJA89559.1"/>
    <property type="molecule type" value="Genomic_DNA"/>
</dbReference>
<dbReference type="AlphaFoldDB" id="A0A2M7Z620"/>
<proteinExistence type="predicted"/>
<sequence>MEEEQIEDNSENTESDQNSDMVKSVWGSLWPILLTFFLTSFIVGGGVYWWQGSKNVPIQENSKVVETQTITEVVETQTIPDLEKQTVKEQGLTVVPTKLVDAVISGTPIKQDYNFRNGESEKFTSINLGSVIFMQKKAMATIYKNEESITSVYTPENPTNSDIVFISTSGATVGEWPEIKSTNKIYSYNLKTGELVKLYEELENRILRTMGMDGSKLVLMYDKIDNSPGPCFSIWKDWESFGYLELADIAGGLKTYTVPAYQVEIDKIEQDKCIAEMSF</sequence>
<evidence type="ECO:0000256" key="1">
    <source>
        <dbReference type="SAM" id="Phobius"/>
    </source>
</evidence>